<keyword evidence="28" id="KW-1185">Reference proteome</keyword>
<protein>
    <recommendedName>
        <fullName evidence="3">non-specific serine/threonine protein kinase</fullName>
        <ecNumber evidence="3">2.7.11.1</ecNumber>
    </recommendedName>
</protein>
<dbReference type="GO" id="GO:0004674">
    <property type="term" value="F:protein serine/threonine kinase activity"/>
    <property type="evidence" value="ECO:0007669"/>
    <property type="project" value="UniProtKB-KW"/>
</dbReference>
<dbReference type="Proteomes" id="UP000501690">
    <property type="component" value="Linkage Group LG4"/>
</dbReference>
<dbReference type="EC" id="2.7.11.1" evidence="3"/>
<dbReference type="Pfam" id="PF00560">
    <property type="entry name" value="LRR_1"/>
    <property type="match status" value="10"/>
</dbReference>
<dbReference type="GO" id="GO:0005524">
    <property type="term" value="F:ATP binding"/>
    <property type="evidence" value="ECO:0007669"/>
    <property type="project" value="UniProtKB-UniRule"/>
</dbReference>
<dbReference type="InterPro" id="IPR008271">
    <property type="entry name" value="Ser/Thr_kinase_AS"/>
</dbReference>
<dbReference type="SUPFAM" id="SSF52058">
    <property type="entry name" value="L domain-like"/>
    <property type="match status" value="2"/>
</dbReference>
<sequence>MRVLFLFLFFHLHQTLSLPFSDYNALISIRSAITDDATPPVLSSWNASTSHCSWLGVTCDAHRHVVALNLTGLNLSGTLSADIAHLPFLSNLSLADNKFSGPIPPALSSLSALRLLNLSNNGFNQTFPPELSRLQSLEVLDLYNNNMTGALPLAVAQMLNLRHLHLGGNFFSGRIPPEYGQWPRLEYLAVSGNELDGKIPPEIGNLTSLRELYIGYFNTYVDGIPPEIGNLSELVRLDAAYCGLSGEITPALGKLQKLDTLFLQVNALTGPLTPELGNLKSLKSMDLSNNMLSGEIPASFSELKNITLLNLFRNKLHGAIPEFIGDLPALEVVQLWENNFTGSIPEGLGKNGRLNVVDLSSNKLTGTLPPYLCSGNTLQTLITLENFLFGPIPEALGSCKSLTRIRMGENFLNGSIPKGLFGLPKLTQVELQDNYLSGEFPEAGSVAVNLGQITLSNNQLSGALPPSIGNFSSVQKLLLDGNMFSGRIPPQIGRLQQLSKIDFSGNKFSGPISPEISQCKLLTFLDLSRNELSGEIPNEITGMRILNYLNLSSNHLVGSIPSSISSMQSLTSVDFSYNNLSGLVPGTGQFSYFNYTSFLGNPDLCGPYLGACKDGVTNGAHQPHGKGLSSSVKLLLVVGLLLCSIAFAVAAIFKARSLKKASEARAWKLTAFQRLDFTVDDVLHCLKEDNIIGKGGAGIVYKGAMPNGDHVAVKRLPAMSRGSSHDHGFNAEIQTLGRIRHRHIVRLLGFCSNHETNLLVYEYMPNGSLGEVLHGKKGGHLYWDIRYKIAVEAAKGLCYLHHDCSPLIVHRDVKSNNILLDSNNEAHVADFGLAKFLQDSGTSECMSAIAGSYGYIAPEYAYTLKVDEKSDVYSFGVVLLELVTGRKPVGEFGDGVDIVQWTRKMTDSNKEEVLKVLDPRLSSVPLHELMHVFYVAMLCVEEQAVERPTMREVVQILTELPKLPETRILLRVKNTQLEDNNKSLHDWVPNADHNPCNWTGITCDAQNQSLVSIDLSEIGIYGEFPFGFCRIHTLQNLSLGSNFLSNSVSLNSLLLCSHLRLLNLSDNVFVGDLPEFPPEFTELRVLDLSTNNFTGNIPESFGQIPRLRVLNLCGNLLSGTIPPFLGNLSELTRLELAYNTFKPGPLPPQLGNLFSLETLFLAGVNLVGEIPPTIGNLTSLKNLDLSKNGLSGNIPNSISGLKNVEQIELFENQLSGELPQGLGNLSSLMLLDLSQNALTGKLPHAIASLRLYSLNLNDNLLGGEIPESLASNPNLQELKLFNNSFTGKLPQDLGQNSDIQEFDVSTNDFVGELPKYLCKRNKLERLITFANRFSGTLPEQYGECDSLYYVRIQNNQLSGQVPPAFWTLTGLQFLEMSNNRFEGSVSASISTALTKLILSGNDFSGKFPTRICQLPNLLEIDVSKNRFTGEVPTCITGLKKLQKLKMQENMFTGEIPSNVALWNDMTELNLSFNRFSGSIPRELGSLQDLTNLDLASNSLTGEIPVELTNLRFNQFNVSDNNLYGEVPSGFNRQMYFSSLEGNPGLCSGVIKTLPPCSKRRPFSLLAIVVLVACASLLVGSMLWYLKSKTRGKSKQSYMSTSFQRVGFNEEEIISNLTRENVIGAGSSGRVYRVRLKTGQTVAVKKLFGGVHKSDTELVFRAEIETLGRIRHANIVKLLFSCSGDEFRVLVYEYMEKGSLGDALHEYGYTMKVNEKSDVYSFGVVLMELITGKRPNDCSFGENKDLVKWMTEIVLSPSSERGSGNVGGGKDAIMTKIVDPRLNPSTCDYGEVEKVLNVALLCTSAFPINRPSMRRVVELLKDHKLP</sequence>
<evidence type="ECO:0000256" key="21">
    <source>
        <dbReference type="ARBA" id="ARBA00048679"/>
    </source>
</evidence>
<dbReference type="InterPro" id="IPR050647">
    <property type="entry name" value="Plant_LRR-RLKs"/>
</dbReference>
<evidence type="ECO:0000256" key="9">
    <source>
        <dbReference type="ARBA" id="ARBA00022692"/>
    </source>
</evidence>
<evidence type="ECO:0000256" key="18">
    <source>
        <dbReference type="ARBA" id="ARBA00023170"/>
    </source>
</evidence>
<comment type="similarity">
    <text evidence="2">Belongs to the protein kinase superfamily. Ser/Thr protein kinase family.</text>
</comment>
<evidence type="ECO:0000256" key="8">
    <source>
        <dbReference type="ARBA" id="ARBA00022679"/>
    </source>
</evidence>
<dbReference type="SUPFAM" id="SSF52047">
    <property type="entry name" value="RNI-like"/>
    <property type="match status" value="2"/>
</dbReference>
<dbReference type="Pfam" id="PF13855">
    <property type="entry name" value="LRR_8"/>
    <property type="match status" value="1"/>
</dbReference>
<dbReference type="FunFam" id="3.30.200.20:FF:000292">
    <property type="entry name" value="Leucine-rich repeat receptor-like serine/threonine-protein kinase BAM1"/>
    <property type="match status" value="1"/>
</dbReference>
<dbReference type="SUPFAM" id="SSF56112">
    <property type="entry name" value="Protein kinase-like (PK-like)"/>
    <property type="match status" value="2"/>
</dbReference>
<dbReference type="Pfam" id="PF00069">
    <property type="entry name" value="Pkinase"/>
    <property type="match status" value="2"/>
</dbReference>
<dbReference type="GO" id="GO:0051606">
    <property type="term" value="P:detection of stimulus"/>
    <property type="evidence" value="ECO:0007669"/>
    <property type="project" value="UniProtKB-ARBA"/>
</dbReference>
<keyword evidence="18" id="KW-0675">Receptor</keyword>
<dbReference type="InterPro" id="IPR017441">
    <property type="entry name" value="Protein_kinase_ATP_BS"/>
</dbReference>
<keyword evidence="6" id="KW-0723">Serine/threonine-protein kinase</keyword>
<evidence type="ECO:0000256" key="1">
    <source>
        <dbReference type="ARBA" id="ARBA00004251"/>
    </source>
</evidence>
<evidence type="ECO:0000256" key="17">
    <source>
        <dbReference type="ARBA" id="ARBA00023136"/>
    </source>
</evidence>
<dbReference type="GO" id="GO:0010075">
    <property type="term" value="P:regulation of meristem growth"/>
    <property type="evidence" value="ECO:0007669"/>
    <property type="project" value="UniProtKB-ARBA"/>
</dbReference>
<dbReference type="FunFam" id="3.80.10.10:FF:000453">
    <property type="entry name" value="Leucine-rich receptor-like protein kinase family protein"/>
    <property type="match status" value="1"/>
</dbReference>
<keyword evidence="16 24" id="KW-1133">Transmembrane helix</keyword>
<feature type="signal peptide" evidence="25">
    <location>
        <begin position="1"/>
        <end position="17"/>
    </location>
</feature>
<dbReference type="InterPro" id="IPR013210">
    <property type="entry name" value="LRR_N_plant-typ"/>
</dbReference>
<evidence type="ECO:0000256" key="14">
    <source>
        <dbReference type="ARBA" id="ARBA00022782"/>
    </source>
</evidence>
<comment type="function">
    <text evidence="22">Necessary for male gametophyte development, as well as ovule specification and function. Involved in cell-cell communication process required during early anther development, and regulating cell division and differentiation to organize cell layers. Required for the development of high-ordered vascular strands within the leaf and a correlated control of leaf shape, size and symmetry. May regulate the CLV1-dependent CLV3-mediated signaling in meristems maintenance.</text>
</comment>
<dbReference type="InterPro" id="IPR000719">
    <property type="entry name" value="Prot_kinase_dom"/>
</dbReference>
<feature type="transmembrane region" description="Helical" evidence="24">
    <location>
        <begin position="1562"/>
        <end position="1585"/>
    </location>
</feature>
<dbReference type="FunFam" id="3.80.10.10:FF:000470">
    <property type="entry name" value="LRR receptor-like serine/threonine-protein kinase RPK2"/>
    <property type="match status" value="1"/>
</dbReference>
<dbReference type="GO" id="GO:0009934">
    <property type="term" value="P:regulation of meristem structural organization"/>
    <property type="evidence" value="ECO:0007669"/>
    <property type="project" value="UniProtKB-ARBA"/>
</dbReference>
<evidence type="ECO:0000259" key="26">
    <source>
        <dbReference type="PROSITE" id="PS50011"/>
    </source>
</evidence>
<evidence type="ECO:0000256" key="22">
    <source>
        <dbReference type="ARBA" id="ARBA00053482"/>
    </source>
</evidence>
<evidence type="ECO:0000256" key="12">
    <source>
        <dbReference type="ARBA" id="ARBA00022741"/>
    </source>
</evidence>
<evidence type="ECO:0000256" key="24">
    <source>
        <dbReference type="SAM" id="Phobius"/>
    </source>
</evidence>
<evidence type="ECO:0000256" key="11">
    <source>
        <dbReference type="ARBA" id="ARBA00022737"/>
    </source>
</evidence>
<evidence type="ECO:0000256" key="10">
    <source>
        <dbReference type="ARBA" id="ARBA00022729"/>
    </source>
</evidence>
<dbReference type="EMBL" id="CP039348">
    <property type="protein sequence ID" value="QCD91446.1"/>
    <property type="molecule type" value="Genomic_DNA"/>
</dbReference>
<evidence type="ECO:0000256" key="6">
    <source>
        <dbReference type="ARBA" id="ARBA00022527"/>
    </source>
</evidence>
<keyword evidence="9 24" id="KW-0812">Transmembrane</keyword>
<keyword evidence="17 24" id="KW-0472">Membrane</keyword>
<dbReference type="Gene3D" id="1.10.510.10">
    <property type="entry name" value="Transferase(Phosphotransferase) domain 1"/>
    <property type="match status" value="2"/>
</dbReference>
<evidence type="ECO:0000256" key="3">
    <source>
        <dbReference type="ARBA" id="ARBA00012513"/>
    </source>
</evidence>
<organism evidence="27 28">
    <name type="scientific">Vigna unguiculata</name>
    <name type="common">Cowpea</name>
    <dbReference type="NCBI Taxonomy" id="3917"/>
    <lineage>
        <taxon>Eukaryota</taxon>
        <taxon>Viridiplantae</taxon>
        <taxon>Streptophyta</taxon>
        <taxon>Embryophyta</taxon>
        <taxon>Tracheophyta</taxon>
        <taxon>Spermatophyta</taxon>
        <taxon>Magnoliopsida</taxon>
        <taxon>eudicotyledons</taxon>
        <taxon>Gunneridae</taxon>
        <taxon>Pentapetalae</taxon>
        <taxon>rosids</taxon>
        <taxon>fabids</taxon>
        <taxon>Fabales</taxon>
        <taxon>Fabaceae</taxon>
        <taxon>Papilionoideae</taxon>
        <taxon>50 kb inversion clade</taxon>
        <taxon>NPAAA clade</taxon>
        <taxon>indigoferoid/millettioid clade</taxon>
        <taxon>Phaseoleae</taxon>
        <taxon>Vigna</taxon>
    </lineage>
</organism>
<dbReference type="GO" id="GO:0030154">
    <property type="term" value="P:cell differentiation"/>
    <property type="evidence" value="ECO:0007669"/>
    <property type="project" value="UniProtKB-KW"/>
</dbReference>
<dbReference type="GO" id="GO:0033612">
    <property type="term" value="F:receptor serine/threonine kinase binding"/>
    <property type="evidence" value="ECO:0007669"/>
    <property type="project" value="UniProtKB-ARBA"/>
</dbReference>
<dbReference type="Pfam" id="PF23598">
    <property type="entry name" value="LRR_14"/>
    <property type="match status" value="1"/>
</dbReference>
<dbReference type="PROSITE" id="PS00107">
    <property type="entry name" value="PROTEIN_KINASE_ATP"/>
    <property type="match status" value="1"/>
</dbReference>
<comment type="subcellular location">
    <subcellularLocation>
        <location evidence="1">Cell membrane</location>
        <topology evidence="1">Single-pass type I membrane protein</topology>
    </subcellularLocation>
</comment>
<dbReference type="GO" id="GO:0048229">
    <property type="term" value="P:gametophyte development"/>
    <property type="evidence" value="ECO:0007669"/>
    <property type="project" value="UniProtKB-ARBA"/>
</dbReference>
<dbReference type="FunFam" id="3.80.10.10:FF:000108">
    <property type="entry name" value="Leucine-rich repeat receptor-like serine/threonine-protein kinase BAM3"/>
    <property type="match status" value="1"/>
</dbReference>
<dbReference type="InterPro" id="IPR011009">
    <property type="entry name" value="Kinase-like_dom_sf"/>
</dbReference>
<keyword evidence="5" id="KW-1003">Cell membrane</keyword>
<dbReference type="InterPro" id="IPR001611">
    <property type="entry name" value="Leu-rich_rpt"/>
</dbReference>
<gene>
    <name evidence="27" type="ORF">DEO72_LG4g2411</name>
</gene>
<dbReference type="GO" id="GO:0005886">
    <property type="term" value="C:plasma membrane"/>
    <property type="evidence" value="ECO:0007669"/>
    <property type="project" value="UniProtKB-SubCell"/>
</dbReference>
<feature type="binding site" evidence="23">
    <location>
        <position position="1645"/>
    </location>
    <ligand>
        <name>ATP</name>
        <dbReference type="ChEBI" id="CHEBI:30616"/>
    </ligand>
</feature>
<evidence type="ECO:0000256" key="4">
    <source>
        <dbReference type="ARBA" id="ARBA00022473"/>
    </source>
</evidence>
<feature type="domain" description="Protein kinase" evidence="26">
    <location>
        <begin position="686"/>
        <end position="963"/>
    </location>
</feature>
<evidence type="ECO:0000256" key="19">
    <source>
        <dbReference type="ARBA" id="ARBA00023180"/>
    </source>
</evidence>
<evidence type="ECO:0000313" key="28">
    <source>
        <dbReference type="Proteomes" id="UP000501690"/>
    </source>
</evidence>
<keyword evidence="10 25" id="KW-0732">Signal</keyword>
<keyword evidence="13 27" id="KW-0418">Kinase</keyword>
<evidence type="ECO:0000256" key="15">
    <source>
        <dbReference type="ARBA" id="ARBA00022840"/>
    </source>
</evidence>
<dbReference type="PROSITE" id="PS00108">
    <property type="entry name" value="PROTEIN_KINASE_ST"/>
    <property type="match status" value="1"/>
</dbReference>
<evidence type="ECO:0000256" key="7">
    <source>
        <dbReference type="ARBA" id="ARBA00022614"/>
    </source>
</evidence>
<keyword evidence="4" id="KW-0217">Developmental protein</keyword>
<dbReference type="GO" id="GO:0006952">
    <property type="term" value="P:defense response"/>
    <property type="evidence" value="ECO:0007669"/>
    <property type="project" value="UniProtKB-ARBA"/>
</dbReference>
<keyword evidence="8" id="KW-0808">Transferase</keyword>
<dbReference type="FunFam" id="3.80.10.10:FF:000570">
    <property type="entry name" value="Leucine-rich repeat receptor-like serine/threonine-protein kinase BAM1"/>
    <property type="match status" value="1"/>
</dbReference>
<evidence type="ECO:0000256" key="5">
    <source>
        <dbReference type="ARBA" id="ARBA00022475"/>
    </source>
</evidence>
<dbReference type="InterPro" id="IPR055414">
    <property type="entry name" value="LRR_R13L4/SHOC2-like"/>
</dbReference>
<evidence type="ECO:0000256" key="20">
    <source>
        <dbReference type="ARBA" id="ARBA00047899"/>
    </source>
</evidence>
<evidence type="ECO:0000256" key="16">
    <source>
        <dbReference type="ARBA" id="ARBA00022989"/>
    </source>
</evidence>
<keyword evidence="7" id="KW-0433">Leucine-rich repeat</keyword>
<dbReference type="GO" id="GO:0048437">
    <property type="term" value="P:floral organ development"/>
    <property type="evidence" value="ECO:0007669"/>
    <property type="project" value="UniProtKB-ARBA"/>
</dbReference>
<keyword evidence="19" id="KW-0325">Glycoprotein</keyword>
<evidence type="ECO:0000313" key="27">
    <source>
        <dbReference type="EMBL" id="QCD91446.1"/>
    </source>
</evidence>
<feature type="domain" description="Protein kinase" evidence="26">
    <location>
        <begin position="1616"/>
        <end position="1825"/>
    </location>
</feature>
<dbReference type="Pfam" id="PF08263">
    <property type="entry name" value="LRRNT_2"/>
    <property type="match status" value="2"/>
</dbReference>
<dbReference type="PANTHER" id="PTHR48056">
    <property type="entry name" value="LRR RECEPTOR-LIKE SERINE/THREONINE-PROTEIN KINASE-RELATED"/>
    <property type="match status" value="1"/>
</dbReference>
<dbReference type="PANTHER" id="PTHR48056:SF45">
    <property type="entry name" value="PROTEIN KINASE DOMAIN-CONTAINING PROTEIN"/>
    <property type="match status" value="1"/>
</dbReference>
<feature type="chain" id="PRO_5020029701" description="non-specific serine/threonine protein kinase" evidence="25">
    <location>
        <begin position="18"/>
        <end position="1825"/>
    </location>
</feature>
<proteinExistence type="inferred from homology"/>
<dbReference type="GO" id="GO:0051707">
    <property type="term" value="P:response to other organism"/>
    <property type="evidence" value="ECO:0007669"/>
    <property type="project" value="UniProtKB-ARBA"/>
</dbReference>
<keyword evidence="15 23" id="KW-0067">ATP-binding</keyword>
<dbReference type="InterPro" id="IPR032675">
    <property type="entry name" value="LRR_dom_sf"/>
</dbReference>
<dbReference type="InterPro" id="IPR003591">
    <property type="entry name" value="Leu-rich_rpt_typical-subtyp"/>
</dbReference>
<evidence type="ECO:0000256" key="2">
    <source>
        <dbReference type="ARBA" id="ARBA00008684"/>
    </source>
</evidence>
<dbReference type="FunFam" id="1.10.510.10:FF:000201">
    <property type="entry name" value="Leucine-rich repeat receptor-like serine/threonine-protein kinase"/>
    <property type="match status" value="1"/>
</dbReference>
<comment type="catalytic activity">
    <reaction evidence="20">
        <text>L-threonyl-[protein] + ATP = O-phospho-L-threonyl-[protein] + ADP + H(+)</text>
        <dbReference type="Rhea" id="RHEA:46608"/>
        <dbReference type="Rhea" id="RHEA-COMP:11060"/>
        <dbReference type="Rhea" id="RHEA-COMP:11605"/>
        <dbReference type="ChEBI" id="CHEBI:15378"/>
        <dbReference type="ChEBI" id="CHEBI:30013"/>
        <dbReference type="ChEBI" id="CHEBI:30616"/>
        <dbReference type="ChEBI" id="CHEBI:61977"/>
        <dbReference type="ChEBI" id="CHEBI:456216"/>
        <dbReference type="EC" id="2.7.11.1"/>
    </reaction>
</comment>
<dbReference type="Gene3D" id="3.80.10.10">
    <property type="entry name" value="Ribonuclease Inhibitor"/>
    <property type="match status" value="6"/>
</dbReference>
<dbReference type="PROSITE" id="PS50011">
    <property type="entry name" value="PROTEIN_KINASE_DOM"/>
    <property type="match status" value="2"/>
</dbReference>
<keyword evidence="14" id="KW-0221">Differentiation</keyword>
<dbReference type="SMART" id="SM00365">
    <property type="entry name" value="LRR_SD22"/>
    <property type="match status" value="5"/>
</dbReference>
<dbReference type="Gene3D" id="3.30.200.20">
    <property type="entry name" value="Phosphorylase Kinase, domain 1"/>
    <property type="match status" value="2"/>
</dbReference>
<keyword evidence="11" id="KW-0677">Repeat</keyword>
<evidence type="ECO:0000256" key="23">
    <source>
        <dbReference type="PROSITE-ProRule" id="PRU10141"/>
    </source>
</evidence>
<comment type="catalytic activity">
    <reaction evidence="21">
        <text>L-seryl-[protein] + ATP = O-phospho-L-seryl-[protein] + ADP + H(+)</text>
        <dbReference type="Rhea" id="RHEA:17989"/>
        <dbReference type="Rhea" id="RHEA-COMP:9863"/>
        <dbReference type="Rhea" id="RHEA-COMP:11604"/>
        <dbReference type="ChEBI" id="CHEBI:15378"/>
        <dbReference type="ChEBI" id="CHEBI:29999"/>
        <dbReference type="ChEBI" id="CHEBI:30616"/>
        <dbReference type="ChEBI" id="CHEBI:83421"/>
        <dbReference type="ChEBI" id="CHEBI:456216"/>
        <dbReference type="EC" id="2.7.11.1"/>
    </reaction>
</comment>
<dbReference type="SMART" id="SM00220">
    <property type="entry name" value="S_TKc"/>
    <property type="match status" value="2"/>
</dbReference>
<evidence type="ECO:0000256" key="13">
    <source>
        <dbReference type="ARBA" id="ARBA00022777"/>
    </source>
</evidence>
<evidence type="ECO:0000256" key="25">
    <source>
        <dbReference type="SAM" id="SignalP"/>
    </source>
</evidence>
<dbReference type="SMART" id="SM00369">
    <property type="entry name" value="LRR_TYP"/>
    <property type="match status" value="12"/>
</dbReference>
<dbReference type="FunFam" id="3.80.10.10:FF:000233">
    <property type="entry name" value="Leucine-rich repeat receptor-like protein kinase TDR"/>
    <property type="match status" value="1"/>
</dbReference>
<name>A0A4D6LTS8_VIGUN</name>
<reference evidence="27 28" key="1">
    <citation type="submission" date="2019-04" db="EMBL/GenBank/DDBJ databases">
        <title>An improved genome assembly and genetic linkage map for asparagus bean, Vigna unguiculata ssp. sesquipedialis.</title>
        <authorList>
            <person name="Xia Q."/>
            <person name="Zhang R."/>
            <person name="Dong Y."/>
        </authorList>
    </citation>
    <scope>NUCLEOTIDE SEQUENCE [LARGE SCALE GENOMIC DNA]</scope>
    <source>
        <tissue evidence="27">Leaf</tissue>
    </source>
</reference>
<keyword evidence="12 23" id="KW-0547">Nucleotide-binding</keyword>
<accession>A0A4D6LTS8</accession>